<proteinExistence type="predicted"/>
<evidence type="ECO:0000256" key="1">
    <source>
        <dbReference type="SAM" id="Phobius"/>
    </source>
</evidence>
<organism evidence="2 3">
    <name type="scientific">Musa troglodytarum</name>
    <name type="common">fe'i banana</name>
    <dbReference type="NCBI Taxonomy" id="320322"/>
    <lineage>
        <taxon>Eukaryota</taxon>
        <taxon>Viridiplantae</taxon>
        <taxon>Streptophyta</taxon>
        <taxon>Embryophyta</taxon>
        <taxon>Tracheophyta</taxon>
        <taxon>Spermatophyta</taxon>
        <taxon>Magnoliopsida</taxon>
        <taxon>Liliopsida</taxon>
        <taxon>Zingiberales</taxon>
        <taxon>Musaceae</taxon>
        <taxon>Musa</taxon>
    </lineage>
</organism>
<feature type="transmembrane region" description="Helical" evidence="1">
    <location>
        <begin position="40"/>
        <end position="59"/>
    </location>
</feature>
<reference evidence="2" key="1">
    <citation type="submission" date="2022-05" db="EMBL/GenBank/DDBJ databases">
        <title>The Musa troglodytarum L. genome provides insights into the mechanism of non-climacteric behaviour and enrichment of carotenoids.</title>
        <authorList>
            <person name="Wang J."/>
        </authorList>
    </citation>
    <scope>NUCLEOTIDE SEQUENCE</scope>
    <source>
        <tissue evidence="2">Leaf</tissue>
    </source>
</reference>
<name>A0A9E7ER05_9LILI</name>
<keyword evidence="1" id="KW-0472">Membrane</keyword>
<evidence type="ECO:0000313" key="2">
    <source>
        <dbReference type="EMBL" id="URD81065.1"/>
    </source>
</evidence>
<accession>A0A9E7ER05</accession>
<evidence type="ECO:0000313" key="3">
    <source>
        <dbReference type="Proteomes" id="UP001055439"/>
    </source>
</evidence>
<keyword evidence="3" id="KW-1185">Reference proteome</keyword>
<sequence length="92" mass="10590">MLPTCTPHTISYLHSTYFINQGSELIVDYHNLTAVIYGKIYVYWSWWIGTCLYVCMCLFEPDKNLCIHQGGGQLQQLSSSTYTGYSLWIPLV</sequence>
<gene>
    <name evidence="2" type="ORF">MUK42_20347</name>
</gene>
<dbReference type="Proteomes" id="UP001055439">
    <property type="component" value="Chromosome 10"/>
</dbReference>
<dbReference type="EMBL" id="CP097503">
    <property type="protein sequence ID" value="URD81065.1"/>
    <property type="molecule type" value="Genomic_DNA"/>
</dbReference>
<keyword evidence="1" id="KW-0812">Transmembrane</keyword>
<dbReference type="AlphaFoldDB" id="A0A9E7ER05"/>
<keyword evidence="1" id="KW-1133">Transmembrane helix</keyword>
<protein>
    <submittedName>
        <fullName evidence="2">Uncharacterized protein</fullName>
    </submittedName>
</protein>